<reference evidence="1" key="1">
    <citation type="journal article" date="2015" name="Nature">
        <title>Complex archaea that bridge the gap between prokaryotes and eukaryotes.</title>
        <authorList>
            <person name="Spang A."/>
            <person name="Saw J.H."/>
            <person name="Jorgensen S.L."/>
            <person name="Zaremba-Niedzwiedzka K."/>
            <person name="Martijn J."/>
            <person name="Lind A.E."/>
            <person name="van Eijk R."/>
            <person name="Schleper C."/>
            <person name="Guy L."/>
            <person name="Ettema T.J."/>
        </authorList>
    </citation>
    <scope>NUCLEOTIDE SEQUENCE</scope>
</reference>
<evidence type="ECO:0008006" key="2">
    <source>
        <dbReference type="Google" id="ProtNLM"/>
    </source>
</evidence>
<accession>A0A0F9C272</accession>
<protein>
    <recommendedName>
        <fullName evidence="2">HNH domain-containing protein</fullName>
    </recommendedName>
</protein>
<sequence length="116" mass="14392">MGKNYKNSYRRFLHTEAWRHTKEKALERRRKKWKKKGLDIPNNKFLCNKCKKIKYLTNANYHHTSYTNWYGGNGWSNHRNVIIICKECHDWRHRKKIKKKSKEEYKRIKELRKKNG</sequence>
<dbReference type="AlphaFoldDB" id="A0A0F9C272"/>
<comment type="caution">
    <text evidence="1">The sequence shown here is derived from an EMBL/GenBank/DDBJ whole genome shotgun (WGS) entry which is preliminary data.</text>
</comment>
<proteinExistence type="predicted"/>
<name>A0A0F9C272_9ZZZZ</name>
<gene>
    <name evidence="1" type="ORF">LCGC14_2377220</name>
</gene>
<dbReference type="EMBL" id="LAZR01035171">
    <property type="protein sequence ID" value="KKL28229.1"/>
    <property type="molecule type" value="Genomic_DNA"/>
</dbReference>
<evidence type="ECO:0000313" key="1">
    <source>
        <dbReference type="EMBL" id="KKL28229.1"/>
    </source>
</evidence>
<organism evidence="1">
    <name type="scientific">marine sediment metagenome</name>
    <dbReference type="NCBI Taxonomy" id="412755"/>
    <lineage>
        <taxon>unclassified sequences</taxon>
        <taxon>metagenomes</taxon>
        <taxon>ecological metagenomes</taxon>
    </lineage>
</organism>